<evidence type="ECO:0000313" key="2">
    <source>
        <dbReference type="Proteomes" id="UP000305675"/>
    </source>
</evidence>
<dbReference type="SUPFAM" id="SSF54637">
    <property type="entry name" value="Thioesterase/thiol ester dehydrase-isomerase"/>
    <property type="match status" value="1"/>
</dbReference>
<dbReference type="EMBL" id="SWCJ01000001">
    <property type="protein sequence ID" value="TKB58619.1"/>
    <property type="molecule type" value="Genomic_DNA"/>
</dbReference>
<accession>A0A4U1BTV0</accession>
<comment type="caution">
    <text evidence="1">The sequence shown here is derived from an EMBL/GenBank/DDBJ whole genome shotgun (WGS) entry which is preliminary data.</text>
</comment>
<protein>
    <submittedName>
        <fullName evidence="1">DUF4442 domain-containing protein</fullName>
    </submittedName>
</protein>
<organism evidence="1 2">
    <name type="scientific">Ferrimonas aestuarii</name>
    <dbReference type="NCBI Taxonomy" id="2569539"/>
    <lineage>
        <taxon>Bacteria</taxon>
        <taxon>Pseudomonadati</taxon>
        <taxon>Pseudomonadota</taxon>
        <taxon>Gammaproteobacteria</taxon>
        <taxon>Alteromonadales</taxon>
        <taxon>Ferrimonadaceae</taxon>
        <taxon>Ferrimonas</taxon>
    </lineage>
</organism>
<dbReference type="AlphaFoldDB" id="A0A4U1BTV0"/>
<dbReference type="Pfam" id="PF14539">
    <property type="entry name" value="DUF4442"/>
    <property type="match status" value="1"/>
</dbReference>
<gene>
    <name evidence="1" type="ORF">FCL42_02405</name>
</gene>
<dbReference type="Gene3D" id="3.10.129.10">
    <property type="entry name" value="Hotdog Thioesterase"/>
    <property type="match status" value="1"/>
</dbReference>
<sequence length="158" mass="18096">MAIPVSATFARRIMNLWPPLLFSSIRIEKLAKDYSYCRVSLKERPWNRNVNKSHYGGSLFSMTDPFYALLLMGKLGRGYRVWDKSADIEFVKPGKGKLTAEFILTTEMVSKVLEATENGAKYLPKFVVEVKDAKGDVVCRLTRELYIRRVFAKHKQAA</sequence>
<keyword evidence="2" id="KW-1185">Reference proteome</keyword>
<dbReference type="InterPro" id="IPR029069">
    <property type="entry name" value="HotDog_dom_sf"/>
</dbReference>
<name>A0A4U1BTV0_9GAMM</name>
<evidence type="ECO:0000313" key="1">
    <source>
        <dbReference type="EMBL" id="TKB58619.1"/>
    </source>
</evidence>
<proteinExistence type="predicted"/>
<dbReference type="InterPro" id="IPR027961">
    <property type="entry name" value="DUF4442"/>
</dbReference>
<dbReference type="OrthoDB" id="9814774at2"/>
<dbReference type="Proteomes" id="UP000305675">
    <property type="component" value="Unassembled WGS sequence"/>
</dbReference>
<dbReference type="RefSeq" id="WP_136861767.1">
    <property type="nucleotide sequence ID" value="NZ_SWCJ01000001.1"/>
</dbReference>
<reference evidence="1 2" key="1">
    <citation type="submission" date="2019-04" db="EMBL/GenBank/DDBJ databases">
        <authorList>
            <person name="Hwang J.C."/>
        </authorList>
    </citation>
    <scope>NUCLEOTIDE SEQUENCE [LARGE SCALE GENOMIC DNA]</scope>
    <source>
        <strain evidence="1 2">IMCC35002</strain>
    </source>
</reference>